<protein>
    <recommendedName>
        <fullName evidence="8">Rhodopsin domain-containing protein</fullName>
    </recommendedName>
</protein>
<feature type="compositionally biased region" description="Polar residues" evidence="6">
    <location>
        <begin position="24"/>
        <end position="49"/>
    </location>
</feature>
<keyword evidence="4 7" id="KW-0472">Membrane</keyword>
<dbReference type="InterPro" id="IPR052337">
    <property type="entry name" value="SAT4-like"/>
</dbReference>
<feature type="transmembrane region" description="Helical" evidence="7">
    <location>
        <begin position="178"/>
        <end position="195"/>
    </location>
</feature>
<dbReference type="AlphaFoldDB" id="A0A6A6E9J7"/>
<comment type="subcellular location">
    <subcellularLocation>
        <location evidence="1">Membrane</location>
        <topology evidence="1">Multi-pass membrane protein</topology>
    </subcellularLocation>
</comment>
<evidence type="ECO:0000313" key="9">
    <source>
        <dbReference type="EMBL" id="KAF2188484.1"/>
    </source>
</evidence>
<reference evidence="9" key="1">
    <citation type="journal article" date="2020" name="Stud. Mycol.">
        <title>101 Dothideomycetes genomes: a test case for predicting lifestyles and emergence of pathogens.</title>
        <authorList>
            <person name="Haridas S."/>
            <person name="Albert R."/>
            <person name="Binder M."/>
            <person name="Bloem J."/>
            <person name="Labutti K."/>
            <person name="Salamov A."/>
            <person name="Andreopoulos B."/>
            <person name="Baker S."/>
            <person name="Barry K."/>
            <person name="Bills G."/>
            <person name="Bluhm B."/>
            <person name="Cannon C."/>
            <person name="Castanera R."/>
            <person name="Culley D."/>
            <person name="Daum C."/>
            <person name="Ezra D."/>
            <person name="Gonzalez J."/>
            <person name="Henrissat B."/>
            <person name="Kuo A."/>
            <person name="Liang C."/>
            <person name="Lipzen A."/>
            <person name="Lutzoni F."/>
            <person name="Magnuson J."/>
            <person name="Mondo S."/>
            <person name="Nolan M."/>
            <person name="Ohm R."/>
            <person name="Pangilinan J."/>
            <person name="Park H.-J."/>
            <person name="Ramirez L."/>
            <person name="Alfaro M."/>
            <person name="Sun H."/>
            <person name="Tritt A."/>
            <person name="Yoshinaga Y."/>
            <person name="Zwiers L.-H."/>
            <person name="Turgeon B."/>
            <person name="Goodwin S."/>
            <person name="Spatafora J."/>
            <person name="Crous P."/>
            <person name="Grigoriev I."/>
        </authorList>
    </citation>
    <scope>NUCLEOTIDE SEQUENCE</scope>
    <source>
        <strain evidence="9">CBS 207.26</strain>
    </source>
</reference>
<dbReference type="Proteomes" id="UP000800200">
    <property type="component" value="Unassembled WGS sequence"/>
</dbReference>
<evidence type="ECO:0000256" key="4">
    <source>
        <dbReference type="ARBA" id="ARBA00023136"/>
    </source>
</evidence>
<dbReference type="OrthoDB" id="444631at2759"/>
<feature type="region of interest" description="Disordered" evidence="6">
    <location>
        <begin position="386"/>
        <end position="420"/>
    </location>
</feature>
<name>A0A6A6E9J7_9PEZI</name>
<keyword evidence="10" id="KW-1185">Reference proteome</keyword>
<evidence type="ECO:0000256" key="3">
    <source>
        <dbReference type="ARBA" id="ARBA00022989"/>
    </source>
</evidence>
<evidence type="ECO:0000256" key="2">
    <source>
        <dbReference type="ARBA" id="ARBA00022692"/>
    </source>
</evidence>
<feature type="region of interest" description="Disordered" evidence="6">
    <location>
        <begin position="1"/>
        <end position="69"/>
    </location>
</feature>
<evidence type="ECO:0000259" key="8">
    <source>
        <dbReference type="Pfam" id="PF20684"/>
    </source>
</evidence>
<dbReference type="InterPro" id="IPR049326">
    <property type="entry name" value="Rhodopsin_dom_fungi"/>
</dbReference>
<sequence length="420" mass="46281">MPFSLTGRSRSRDSSFPVWHLPSDQDTTGLSAASISPATAQLDNKQPQATPRGKIMEERGMHPPDSGLNDRIVKMEAAGNGGQTPDLNLVPAATPPPGVMPNLSDSAPSRRNAVIGVCSTFIVLTTGFVAMRLYVAFRITKIRGLENLSYTSRHMWDVPLTWLFSHDEYWKLRLSQNLLNPLAFFFSRVPVFMLYRRLFGSIEWFRWACYAGMVAAFAIYVHTVPIVAAFCVPQGEAHWTDMATFQRCSRAKPDSIAQGVGNIVLDLYGLLLPLPVIWGLHLPLKRKIGVAVVFLTGSFALIASCLSLYYRYELTYGSDTNWNEGAYDASSAVEINIAIICSCMPSLSSLVKAKAKNQSLFASLRSIFRSHRSAADSGVSSFKFFGQSSPANSELRNLDSLTKDGRSDSCRQLRPDSSDA</sequence>
<proteinExistence type="inferred from homology"/>
<evidence type="ECO:0000313" key="10">
    <source>
        <dbReference type="Proteomes" id="UP000800200"/>
    </source>
</evidence>
<dbReference type="GO" id="GO:0016020">
    <property type="term" value="C:membrane"/>
    <property type="evidence" value="ECO:0007669"/>
    <property type="project" value="UniProtKB-SubCell"/>
</dbReference>
<keyword evidence="3 7" id="KW-1133">Transmembrane helix</keyword>
<evidence type="ECO:0000256" key="7">
    <source>
        <dbReference type="SAM" id="Phobius"/>
    </source>
</evidence>
<comment type="similarity">
    <text evidence="5">Belongs to the SAT4 family.</text>
</comment>
<feature type="transmembrane region" description="Helical" evidence="7">
    <location>
        <begin position="255"/>
        <end position="278"/>
    </location>
</feature>
<gene>
    <name evidence="9" type="ORF">K469DRAFT_748296</name>
</gene>
<feature type="domain" description="Rhodopsin" evidence="8">
    <location>
        <begin position="151"/>
        <end position="352"/>
    </location>
</feature>
<dbReference type="EMBL" id="ML994623">
    <property type="protein sequence ID" value="KAF2188484.1"/>
    <property type="molecule type" value="Genomic_DNA"/>
</dbReference>
<keyword evidence="2 7" id="KW-0812">Transmembrane</keyword>
<dbReference type="Pfam" id="PF20684">
    <property type="entry name" value="Fung_rhodopsin"/>
    <property type="match status" value="1"/>
</dbReference>
<feature type="transmembrane region" description="Helical" evidence="7">
    <location>
        <begin position="207"/>
        <end position="235"/>
    </location>
</feature>
<dbReference type="PANTHER" id="PTHR33048:SF158">
    <property type="entry name" value="MEMBRANE PROTEIN PTH11-LIKE, PUTATIVE-RELATED"/>
    <property type="match status" value="1"/>
</dbReference>
<feature type="compositionally biased region" description="Basic and acidic residues" evidence="6">
    <location>
        <begin position="401"/>
        <end position="420"/>
    </location>
</feature>
<accession>A0A6A6E9J7</accession>
<feature type="transmembrane region" description="Helical" evidence="7">
    <location>
        <begin position="290"/>
        <end position="312"/>
    </location>
</feature>
<evidence type="ECO:0000256" key="5">
    <source>
        <dbReference type="ARBA" id="ARBA00038359"/>
    </source>
</evidence>
<feature type="compositionally biased region" description="Polar residues" evidence="6">
    <location>
        <begin position="386"/>
        <end position="395"/>
    </location>
</feature>
<dbReference type="PANTHER" id="PTHR33048">
    <property type="entry name" value="PTH11-LIKE INTEGRAL MEMBRANE PROTEIN (AFU_ORTHOLOGUE AFUA_5G11245)"/>
    <property type="match status" value="1"/>
</dbReference>
<evidence type="ECO:0000256" key="6">
    <source>
        <dbReference type="SAM" id="MobiDB-lite"/>
    </source>
</evidence>
<feature type="transmembrane region" description="Helical" evidence="7">
    <location>
        <begin position="113"/>
        <end position="135"/>
    </location>
</feature>
<organism evidence="9 10">
    <name type="scientific">Zopfia rhizophila CBS 207.26</name>
    <dbReference type="NCBI Taxonomy" id="1314779"/>
    <lineage>
        <taxon>Eukaryota</taxon>
        <taxon>Fungi</taxon>
        <taxon>Dikarya</taxon>
        <taxon>Ascomycota</taxon>
        <taxon>Pezizomycotina</taxon>
        <taxon>Dothideomycetes</taxon>
        <taxon>Dothideomycetes incertae sedis</taxon>
        <taxon>Zopfiaceae</taxon>
        <taxon>Zopfia</taxon>
    </lineage>
</organism>
<evidence type="ECO:0000256" key="1">
    <source>
        <dbReference type="ARBA" id="ARBA00004141"/>
    </source>
</evidence>